<feature type="region of interest" description="Disordered" evidence="1">
    <location>
        <begin position="167"/>
        <end position="227"/>
    </location>
</feature>
<protein>
    <submittedName>
        <fullName evidence="3">Uncharacterized protein</fullName>
    </submittedName>
</protein>
<evidence type="ECO:0000256" key="2">
    <source>
        <dbReference type="SAM" id="Phobius"/>
    </source>
</evidence>
<keyword evidence="2" id="KW-1133">Transmembrane helix</keyword>
<gene>
    <name evidence="3" type="ORF">PoB_007163900</name>
</gene>
<feature type="compositionally biased region" description="Basic and acidic residues" evidence="1">
    <location>
        <begin position="550"/>
        <end position="571"/>
    </location>
</feature>
<evidence type="ECO:0000313" key="3">
    <source>
        <dbReference type="EMBL" id="GFO45134.1"/>
    </source>
</evidence>
<feature type="region of interest" description="Disordered" evidence="1">
    <location>
        <begin position="263"/>
        <end position="291"/>
    </location>
</feature>
<dbReference type="Proteomes" id="UP000735302">
    <property type="component" value="Unassembled WGS sequence"/>
</dbReference>
<keyword evidence="2" id="KW-0812">Transmembrane</keyword>
<evidence type="ECO:0000256" key="1">
    <source>
        <dbReference type="SAM" id="MobiDB-lite"/>
    </source>
</evidence>
<name>A0AAV4DMB5_9GAST</name>
<feature type="compositionally biased region" description="Low complexity" evidence="1">
    <location>
        <begin position="187"/>
        <end position="199"/>
    </location>
</feature>
<comment type="caution">
    <text evidence="3">The sequence shown here is derived from an EMBL/GenBank/DDBJ whole genome shotgun (WGS) entry which is preliminary data.</text>
</comment>
<keyword evidence="4" id="KW-1185">Reference proteome</keyword>
<accession>A0AAV4DMB5</accession>
<evidence type="ECO:0000313" key="4">
    <source>
        <dbReference type="Proteomes" id="UP000735302"/>
    </source>
</evidence>
<feature type="compositionally biased region" description="Polar residues" evidence="1">
    <location>
        <begin position="279"/>
        <end position="291"/>
    </location>
</feature>
<reference evidence="3 4" key="1">
    <citation type="journal article" date="2021" name="Elife">
        <title>Chloroplast acquisition without the gene transfer in kleptoplastic sea slugs, Plakobranchus ocellatus.</title>
        <authorList>
            <person name="Maeda T."/>
            <person name="Takahashi S."/>
            <person name="Yoshida T."/>
            <person name="Shimamura S."/>
            <person name="Takaki Y."/>
            <person name="Nagai Y."/>
            <person name="Toyoda A."/>
            <person name="Suzuki Y."/>
            <person name="Arimoto A."/>
            <person name="Ishii H."/>
            <person name="Satoh N."/>
            <person name="Nishiyama T."/>
            <person name="Hasebe M."/>
            <person name="Maruyama T."/>
            <person name="Minagawa J."/>
            <person name="Obokata J."/>
            <person name="Shigenobu S."/>
        </authorList>
    </citation>
    <scope>NUCLEOTIDE SEQUENCE [LARGE SCALE GENOMIC DNA]</scope>
</reference>
<sequence>MPNRRRQPRCGFRSFMPATSFNRPDSKEPLRRGILFSSIAFVLLLIGAMLTWLGLNEPFSNNVSMTGPLLIAIALLMLLLSLRQFMLARKRNRAITGTVQMDTISTGGVTAVVVDDEEGNRAATIVVEAWDTDEPIHDEIRNPRGLAPPAYTDISQSCSSMCPSFVSHEDHNEAPPTYEETCGGVYGSSSERSLSQQGSPHNSSQELCSDTLQSDPPAYVPSNQALDGNQDGVALEAWNGVQEASHNLLSPVNSGTLMAQAAVRRQRPAPPPPLALSDSPEQQTDVPSSSFGCAVENASGNSIVRSLSPENLSPSSIGNAVDKGRLVTTAPPTPVPIGAGQADLRDLNPTWSRRSFSSVPSYTCLLSKSGEVSAQVFDTSSIIQGMMPHRDQQESAGTQRDDKITRKILSPSNPNPAFSVPSANHLSLNNSAIPTRSHSLTSVLPLRQGVPYNFENSHELLSGSSKEQITLTPHLTYPTCTVSTPQQQQQCLEQCHLQSQQTQKEQHKHLQDVLSQQHTSLSVTNITSTNLSTSNNCSNEHFHRDLHCQPRESSQDHTETGFDMTRTKGETHQPTMHNDNTDSHNYQGDSATDVARTSATVNLTTQDCSTLVLSAQDVQETI</sequence>
<keyword evidence="2" id="KW-0472">Membrane</keyword>
<dbReference type="AlphaFoldDB" id="A0AAV4DMB5"/>
<feature type="transmembrane region" description="Helical" evidence="2">
    <location>
        <begin position="33"/>
        <end position="53"/>
    </location>
</feature>
<feature type="compositionally biased region" description="Polar residues" evidence="1">
    <location>
        <begin position="572"/>
        <end position="589"/>
    </location>
</feature>
<feature type="region of interest" description="Disordered" evidence="1">
    <location>
        <begin position="550"/>
        <end position="589"/>
    </location>
</feature>
<feature type="transmembrane region" description="Helical" evidence="2">
    <location>
        <begin position="65"/>
        <end position="82"/>
    </location>
</feature>
<proteinExistence type="predicted"/>
<organism evidence="3 4">
    <name type="scientific">Plakobranchus ocellatus</name>
    <dbReference type="NCBI Taxonomy" id="259542"/>
    <lineage>
        <taxon>Eukaryota</taxon>
        <taxon>Metazoa</taxon>
        <taxon>Spiralia</taxon>
        <taxon>Lophotrochozoa</taxon>
        <taxon>Mollusca</taxon>
        <taxon>Gastropoda</taxon>
        <taxon>Heterobranchia</taxon>
        <taxon>Euthyneura</taxon>
        <taxon>Panpulmonata</taxon>
        <taxon>Sacoglossa</taxon>
        <taxon>Placobranchoidea</taxon>
        <taxon>Plakobranchidae</taxon>
        <taxon>Plakobranchus</taxon>
    </lineage>
</organism>
<dbReference type="EMBL" id="BLXT01008013">
    <property type="protein sequence ID" value="GFO45134.1"/>
    <property type="molecule type" value="Genomic_DNA"/>
</dbReference>
<feature type="compositionally biased region" description="Polar residues" evidence="1">
    <location>
        <begin position="200"/>
        <end position="214"/>
    </location>
</feature>